<gene>
    <name evidence="2" type="ORF">CLV78_1011035</name>
</gene>
<protein>
    <submittedName>
        <fullName evidence="2">Uncharacterized protein</fullName>
    </submittedName>
</protein>
<evidence type="ECO:0000256" key="1">
    <source>
        <dbReference type="SAM" id="Phobius"/>
    </source>
</evidence>
<name>A0A2T0S0K6_9RHOB</name>
<proteinExistence type="predicted"/>
<reference evidence="2 3" key="1">
    <citation type="submission" date="2018-03" db="EMBL/GenBank/DDBJ databases">
        <title>Genomic Encyclopedia of Archaeal and Bacterial Type Strains, Phase II (KMG-II): from individual species to whole genera.</title>
        <authorList>
            <person name="Goeker M."/>
        </authorList>
    </citation>
    <scope>NUCLEOTIDE SEQUENCE [LARGE SCALE GENOMIC DNA]</scope>
    <source>
        <strain evidence="2 3">DSM 29328</strain>
    </source>
</reference>
<feature type="transmembrane region" description="Helical" evidence="1">
    <location>
        <begin position="86"/>
        <end position="103"/>
    </location>
</feature>
<keyword evidence="1" id="KW-0472">Membrane</keyword>
<feature type="transmembrane region" description="Helical" evidence="1">
    <location>
        <begin position="60"/>
        <end position="80"/>
    </location>
</feature>
<dbReference type="RefSeq" id="WP_106203626.1">
    <property type="nucleotide sequence ID" value="NZ_PVTD01000001.1"/>
</dbReference>
<organism evidence="2 3">
    <name type="scientific">Aliiruegeria haliotis</name>
    <dbReference type="NCBI Taxonomy" id="1280846"/>
    <lineage>
        <taxon>Bacteria</taxon>
        <taxon>Pseudomonadati</taxon>
        <taxon>Pseudomonadota</taxon>
        <taxon>Alphaproteobacteria</taxon>
        <taxon>Rhodobacterales</taxon>
        <taxon>Roseobacteraceae</taxon>
        <taxon>Aliiruegeria</taxon>
    </lineage>
</organism>
<dbReference type="Proteomes" id="UP000239480">
    <property type="component" value="Unassembled WGS sequence"/>
</dbReference>
<dbReference type="AlphaFoldDB" id="A0A2T0S0K6"/>
<feature type="transmembrane region" description="Helical" evidence="1">
    <location>
        <begin position="20"/>
        <end position="48"/>
    </location>
</feature>
<comment type="caution">
    <text evidence="2">The sequence shown here is derived from an EMBL/GenBank/DDBJ whole genome shotgun (WGS) entry which is preliminary data.</text>
</comment>
<dbReference type="EMBL" id="PVTD01000001">
    <property type="protein sequence ID" value="PRY26930.1"/>
    <property type="molecule type" value="Genomic_DNA"/>
</dbReference>
<evidence type="ECO:0000313" key="3">
    <source>
        <dbReference type="Proteomes" id="UP000239480"/>
    </source>
</evidence>
<evidence type="ECO:0000313" key="2">
    <source>
        <dbReference type="EMBL" id="PRY26930.1"/>
    </source>
</evidence>
<keyword evidence="3" id="KW-1185">Reference proteome</keyword>
<keyword evidence="1" id="KW-0812">Transmembrane</keyword>
<sequence>MRAEAVAPVGVERKGVRLAIGVAGIFITAMAFQWPFAFLSAVFTAMFLRAPAPPSIADGVRLVLLAFALLIFGYGPFSILRPDRPNIVIAQILLLMGAFWLSVTGKSPLLVVLALLEAVLMPYLVHLSLDLAHSFGSWLPTNMGFVLLAT</sequence>
<keyword evidence="1" id="KW-1133">Transmembrane helix</keyword>
<accession>A0A2T0S0K6</accession>